<evidence type="ECO:0000256" key="2">
    <source>
        <dbReference type="SAM" id="Phobius"/>
    </source>
</evidence>
<feature type="compositionally biased region" description="Polar residues" evidence="1">
    <location>
        <begin position="221"/>
        <end position="241"/>
    </location>
</feature>
<feature type="compositionally biased region" description="Basic residues" evidence="1">
    <location>
        <begin position="403"/>
        <end position="412"/>
    </location>
</feature>
<feature type="compositionally biased region" description="Polar residues" evidence="1">
    <location>
        <begin position="144"/>
        <end position="156"/>
    </location>
</feature>
<proteinExistence type="predicted"/>
<feature type="transmembrane region" description="Helical" evidence="2">
    <location>
        <begin position="12"/>
        <end position="31"/>
    </location>
</feature>
<dbReference type="EMBL" id="FJUW01000004">
    <property type="protein sequence ID" value="CZS90736.1"/>
    <property type="molecule type" value="Genomic_DNA"/>
</dbReference>
<feature type="compositionally biased region" description="Polar residues" evidence="1">
    <location>
        <begin position="106"/>
        <end position="121"/>
    </location>
</feature>
<accession>A0A1E1JXX4</accession>
<feature type="region of interest" description="Disordered" evidence="1">
    <location>
        <begin position="98"/>
        <end position="122"/>
    </location>
</feature>
<feature type="compositionally biased region" description="Basic and acidic residues" evidence="1">
    <location>
        <begin position="191"/>
        <end position="206"/>
    </location>
</feature>
<protein>
    <submittedName>
        <fullName evidence="3">Uncharacterized protein</fullName>
    </submittedName>
</protein>
<evidence type="ECO:0000313" key="4">
    <source>
        <dbReference type="Proteomes" id="UP000178129"/>
    </source>
</evidence>
<reference evidence="4" key="1">
    <citation type="submission" date="2016-03" db="EMBL/GenBank/DDBJ databases">
        <authorList>
            <person name="Ploux O."/>
        </authorList>
    </citation>
    <scope>NUCLEOTIDE SEQUENCE [LARGE SCALE GENOMIC DNA]</scope>
    <source>
        <strain evidence="4">UK7</strain>
    </source>
</reference>
<keyword evidence="2" id="KW-0472">Membrane</keyword>
<dbReference type="Proteomes" id="UP000178129">
    <property type="component" value="Unassembled WGS sequence"/>
</dbReference>
<comment type="caution">
    <text evidence="3">The sequence shown here is derived from an EMBL/GenBank/DDBJ whole genome shotgun (WGS) entry which is preliminary data.</text>
</comment>
<dbReference type="STRING" id="914237.A0A1E1JXX4"/>
<keyword evidence="4" id="KW-1185">Reference proteome</keyword>
<organism evidence="3 4">
    <name type="scientific">Rhynchosporium graminicola</name>
    <dbReference type="NCBI Taxonomy" id="2792576"/>
    <lineage>
        <taxon>Eukaryota</taxon>
        <taxon>Fungi</taxon>
        <taxon>Dikarya</taxon>
        <taxon>Ascomycota</taxon>
        <taxon>Pezizomycotina</taxon>
        <taxon>Leotiomycetes</taxon>
        <taxon>Helotiales</taxon>
        <taxon>Ploettnerulaceae</taxon>
        <taxon>Rhynchosporium</taxon>
    </lineage>
</organism>
<feature type="region of interest" description="Disordered" evidence="1">
    <location>
        <begin position="374"/>
        <end position="426"/>
    </location>
</feature>
<evidence type="ECO:0000256" key="1">
    <source>
        <dbReference type="SAM" id="MobiDB-lite"/>
    </source>
</evidence>
<sequence>MFFHSWELWEQMTFVLALAIAAVIVIGYSKLSWRNRLVQRQELVDEEKRARIQQLRSSGQIVESRKSHDIPFGIRAVQSGVQVDGIWISRTANPNPTRLKLGHLRGTSTDKMSGSESSKNADISEFSRGEVLGPLLREETSLFGNGNFSGRYQVQDSMGDRPKSVGSPSSYKPRTASHRRYGSHGIYDEDTLGKLEGKVKSKEKVHTHYPQRARTLDTEGESSSAADNERSPNASYESDSTLSHKRILANDRSHQGLLTSMPSIDIASLSLSTVAPARPVNIVGPPQTSRAEYAIIPIESPSEELSDPFATPFMSPLESPKMKPNLPPTSVHPDWLAGPQQSTPVTRISSPFVPGELHINKSIRNVNSGFEVLPAGTFGVPRGSKKAEWKGSEYNDDAGGRRTSGKLQKKPRLSMGGRPSSSSEKP</sequence>
<name>A0A1E1JXX4_9HELO</name>
<keyword evidence="2" id="KW-1133">Transmembrane helix</keyword>
<evidence type="ECO:0000313" key="3">
    <source>
        <dbReference type="EMBL" id="CZS90736.1"/>
    </source>
</evidence>
<feature type="region of interest" description="Disordered" evidence="1">
    <location>
        <begin position="144"/>
        <end position="243"/>
    </location>
</feature>
<dbReference type="PANTHER" id="PTHR40623:SF2">
    <property type="entry name" value="INTEGRAL MEMBRANE PROTEIN"/>
    <property type="match status" value="1"/>
</dbReference>
<keyword evidence="2" id="KW-0812">Transmembrane</keyword>
<gene>
    <name evidence="3" type="ORF">RCO7_06743</name>
</gene>
<dbReference type="AlphaFoldDB" id="A0A1E1JXX4"/>
<dbReference type="InParanoid" id="A0A1E1JXX4"/>
<dbReference type="PANTHER" id="PTHR40623">
    <property type="entry name" value="INTEGRAL MEMBRANE PROTEIN"/>
    <property type="match status" value="1"/>
</dbReference>